<dbReference type="SUPFAM" id="SSF101473">
    <property type="entry name" value="DhaL-like"/>
    <property type="match status" value="1"/>
</dbReference>
<dbReference type="InterPro" id="IPR036117">
    <property type="entry name" value="DhaL_dom_sf"/>
</dbReference>
<dbReference type="InterPro" id="IPR050861">
    <property type="entry name" value="Dihydroxyacetone_Kinase"/>
</dbReference>
<evidence type="ECO:0000313" key="4">
    <source>
        <dbReference type="EMBL" id="KIL37640.1"/>
    </source>
</evidence>
<dbReference type="InterPro" id="IPR012737">
    <property type="entry name" value="DhaK_L_YcgS"/>
</dbReference>
<keyword evidence="5" id="KW-1185">Reference proteome</keyword>
<dbReference type="NCBIfam" id="TIGR02365">
    <property type="entry name" value="dha_L_ycgS"/>
    <property type="match status" value="1"/>
</dbReference>
<evidence type="ECO:0000259" key="3">
    <source>
        <dbReference type="PROSITE" id="PS51480"/>
    </source>
</evidence>
<accession>A0ABR5A9J8</accession>
<dbReference type="EMBL" id="JXAL01000001">
    <property type="protein sequence ID" value="KIL37640.1"/>
    <property type="molecule type" value="Genomic_DNA"/>
</dbReference>
<dbReference type="Pfam" id="PF02734">
    <property type="entry name" value="Dak2"/>
    <property type="match status" value="1"/>
</dbReference>
<dbReference type="RefSeq" id="WP_041059377.1">
    <property type="nucleotide sequence ID" value="NZ_JXAL01000001.1"/>
</dbReference>
<organism evidence="4 5">
    <name type="scientific">Cohnella kolymensis</name>
    <dbReference type="NCBI Taxonomy" id="1590652"/>
    <lineage>
        <taxon>Bacteria</taxon>
        <taxon>Bacillati</taxon>
        <taxon>Bacillota</taxon>
        <taxon>Bacilli</taxon>
        <taxon>Bacillales</taxon>
        <taxon>Paenibacillaceae</taxon>
        <taxon>Cohnella</taxon>
    </lineage>
</organism>
<gene>
    <name evidence="4" type="ORF">SD71_03315</name>
</gene>
<dbReference type="PANTHER" id="PTHR28629:SF4">
    <property type="entry name" value="TRIOKINASE_FMN CYCLASE"/>
    <property type="match status" value="1"/>
</dbReference>
<dbReference type="PROSITE" id="PS51480">
    <property type="entry name" value="DHAL"/>
    <property type="match status" value="1"/>
</dbReference>
<protein>
    <submittedName>
        <fullName evidence="4">Dihydroxyacetone kinase</fullName>
    </submittedName>
</protein>
<dbReference type="PANTHER" id="PTHR28629">
    <property type="entry name" value="TRIOKINASE/FMN CYCLASE"/>
    <property type="match status" value="1"/>
</dbReference>
<dbReference type="Proteomes" id="UP000054526">
    <property type="component" value="Unassembled WGS sequence"/>
</dbReference>
<evidence type="ECO:0000313" key="5">
    <source>
        <dbReference type="Proteomes" id="UP000054526"/>
    </source>
</evidence>
<proteinExistence type="predicted"/>
<reference evidence="4 5" key="1">
    <citation type="submission" date="2014-12" db="EMBL/GenBank/DDBJ databases">
        <title>Draft genome sequence of Cohnella kolymensis strain B-2846.</title>
        <authorList>
            <person name="Karlyshev A.V."/>
            <person name="Kudryashova E.B."/>
        </authorList>
    </citation>
    <scope>NUCLEOTIDE SEQUENCE [LARGE SCALE GENOMIC DNA]</scope>
    <source>
        <strain evidence="4 5">VKM B-2846</strain>
    </source>
</reference>
<dbReference type="GO" id="GO:0016301">
    <property type="term" value="F:kinase activity"/>
    <property type="evidence" value="ECO:0007669"/>
    <property type="project" value="UniProtKB-KW"/>
</dbReference>
<sequence>MAITIKQLVLWLETASQRILQQKSYLTELDQAIGDGDHGINLSRGFQEVTSRIQSTEYDDVGQLFNAVGSTLIQKVGGASGPIYGIAFVKGGAALKGRQEITIAEFSQFLHQGIAAIKSLGKSEEGNKTVLDVWAPVASYLTENGENTDWAKAIDHCWEHAEKTKDLKATKGRASYLGERSIGHLDPGAVSSAYLFEALFQTLADGNRAV</sequence>
<dbReference type="SMART" id="SM01120">
    <property type="entry name" value="Dak2"/>
    <property type="match status" value="1"/>
</dbReference>
<evidence type="ECO:0000256" key="1">
    <source>
        <dbReference type="ARBA" id="ARBA00022679"/>
    </source>
</evidence>
<dbReference type="Gene3D" id="1.25.40.340">
    <property type="match status" value="1"/>
</dbReference>
<keyword evidence="2 4" id="KW-0418">Kinase</keyword>
<keyword evidence="1" id="KW-0808">Transferase</keyword>
<dbReference type="InterPro" id="IPR004007">
    <property type="entry name" value="DhaL_dom"/>
</dbReference>
<comment type="caution">
    <text evidence="4">The sequence shown here is derived from an EMBL/GenBank/DDBJ whole genome shotgun (WGS) entry which is preliminary data.</text>
</comment>
<name>A0ABR5A9J8_9BACL</name>
<evidence type="ECO:0000256" key="2">
    <source>
        <dbReference type="ARBA" id="ARBA00022777"/>
    </source>
</evidence>
<feature type="domain" description="DhaL" evidence="3">
    <location>
        <begin position="6"/>
        <end position="201"/>
    </location>
</feature>